<dbReference type="SUPFAM" id="SSF69500">
    <property type="entry name" value="DTD-like"/>
    <property type="match status" value="1"/>
</dbReference>
<dbReference type="GO" id="GO:0043908">
    <property type="term" value="F:Ser(Gly)-tRNA(Ala) hydrolase activity"/>
    <property type="evidence" value="ECO:0007669"/>
    <property type="project" value="UniProtKB-UniRule"/>
</dbReference>
<gene>
    <name evidence="4" type="primary">dtd</name>
    <name evidence="5" type="ORF">CSTERTH_06760</name>
</gene>
<evidence type="ECO:0000313" key="6">
    <source>
        <dbReference type="Proteomes" id="UP000092971"/>
    </source>
</evidence>
<dbReference type="NCBIfam" id="TIGR00256">
    <property type="entry name" value="D-aminoacyl-tRNA deacylase"/>
    <property type="match status" value="1"/>
</dbReference>
<evidence type="ECO:0000256" key="2">
    <source>
        <dbReference type="ARBA" id="ARBA00022555"/>
    </source>
</evidence>
<dbReference type="HAMAP" id="MF_00518">
    <property type="entry name" value="Deacylase_Dtd"/>
    <property type="match status" value="1"/>
</dbReference>
<dbReference type="FunFam" id="3.50.80.10:FF:000001">
    <property type="entry name" value="D-aminoacyl-tRNA deacylase"/>
    <property type="match status" value="1"/>
</dbReference>
<dbReference type="Gene3D" id="3.50.80.10">
    <property type="entry name" value="D-tyrosyl-tRNA(Tyr) deacylase"/>
    <property type="match status" value="1"/>
</dbReference>
<dbReference type="PANTHER" id="PTHR10472">
    <property type="entry name" value="D-TYROSYL-TRNA TYR DEACYLASE"/>
    <property type="match status" value="1"/>
</dbReference>
<dbReference type="PANTHER" id="PTHR10472:SF5">
    <property type="entry name" value="D-AMINOACYL-TRNA DEACYLASE 1"/>
    <property type="match status" value="1"/>
</dbReference>
<accession>A0A1B1YDB9</accession>
<dbReference type="RefSeq" id="WP_015359071.1">
    <property type="nucleotide sequence ID" value="NZ_CP014672.1"/>
</dbReference>
<sequence length="153" mass="17377">MRAIVQRVSSSSVVVENQTVGRINKGLTVLLGVGKDDTRWDLEYLADKIVNLRIFEDENHKMNLSVLDIQGEILVVSQFTLYADCRKGNRPSFTDAAPPDMAKEMYLEFVKYLKEKYPLKVETGVFQAEMHVEIHNEGPVTIFLDSSVKRKNG</sequence>
<keyword evidence="3 4" id="KW-0378">Hydrolase</keyword>
<comment type="catalytic activity">
    <reaction evidence="4">
        <text>a D-aminoacyl-tRNA + H2O = a tRNA + a D-alpha-amino acid + H(+)</text>
        <dbReference type="Rhea" id="RHEA:13953"/>
        <dbReference type="Rhea" id="RHEA-COMP:10123"/>
        <dbReference type="Rhea" id="RHEA-COMP:10124"/>
        <dbReference type="ChEBI" id="CHEBI:15377"/>
        <dbReference type="ChEBI" id="CHEBI:15378"/>
        <dbReference type="ChEBI" id="CHEBI:59871"/>
        <dbReference type="ChEBI" id="CHEBI:78442"/>
        <dbReference type="ChEBI" id="CHEBI:79333"/>
        <dbReference type="EC" id="3.1.1.96"/>
    </reaction>
</comment>
<dbReference type="EMBL" id="CP014672">
    <property type="protein sequence ID" value="ANW98748.1"/>
    <property type="molecule type" value="Genomic_DNA"/>
</dbReference>
<keyword evidence="2 4" id="KW-0820">tRNA-binding</keyword>
<dbReference type="GO" id="GO:0106026">
    <property type="term" value="F:Gly-tRNA(Ala) deacylase activity"/>
    <property type="evidence" value="ECO:0007669"/>
    <property type="project" value="UniProtKB-UniRule"/>
</dbReference>
<dbReference type="AlphaFoldDB" id="A0A1B1YDB9"/>
<evidence type="ECO:0000313" key="5">
    <source>
        <dbReference type="EMBL" id="ANW98748.1"/>
    </source>
</evidence>
<evidence type="ECO:0000256" key="4">
    <source>
        <dbReference type="HAMAP-Rule" id="MF_00518"/>
    </source>
</evidence>
<protein>
    <recommendedName>
        <fullName evidence="4">D-aminoacyl-tRNA deacylase</fullName>
        <shortName evidence="4">DTD</shortName>
        <ecNumber evidence="4">3.1.1.96</ecNumber>
    </recommendedName>
    <alternativeName>
        <fullName evidence="4">Gly-tRNA(Ala) deacylase</fullName>
        <ecNumber evidence="4">3.1.1.-</ecNumber>
    </alternativeName>
</protein>
<dbReference type="GO" id="GO:0019478">
    <property type="term" value="P:D-amino acid catabolic process"/>
    <property type="evidence" value="ECO:0007669"/>
    <property type="project" value="UniProtKB-UniRule"/>
</dbReference>
<dbReference type="OrthoDB" id="9801395at2"/>
<comment type="similarity">
    <text evidence="1 4">Belongs to the DTD family.</text>
</comment>
<dbReference type="Pfam" id="PF02580">
    <property type="entry name" value="Tyr_Deacylase"/>
    <property type="match status" value="1"/>
</dbReference>
<dbReference type="GO" id="GO:0051500">
    <property type="term" value="F:D-tyrosyl-tRNA(Tyr) deacylase activity"/>
    <property type="evidence" value="ECO:0007669"/>
    <property type="project" value="TreeGrafter"/>
</dbReference>
<dbReference type="InterPro" id="IPR023509">
    <property type="entry name" value="DTD-like_sf"/>
</dbReference>
<dbReference type="GO" id="GO:0005737">
    <property type="term" value="C:cytoplasm"/>
    <property type="evidence" value="ECO:0007669"/>
    <property type="project" value="UniProtKB-SubCell"/>
</dbReference>
<comment type="function">
    <text evidence="4">An aminoacyl-tRNA editing enzyme that deacylates mischarged D-aminoacyl-tRNAs. Also deacylates mischarged glycyl-tRNA(Ala), protecting cells against glycine mischarging by AlaRS. Acts via tRNA-based rather than protein-based catalysis; rejects L-amino acids rather than detecting D-amino acids in the active site. By recycling D-aminoacyl-tRNA to D-amino acids and free tRNA molecules, this enzyme counteracts the toxicity associated with the formation of D-aminoacyl-tRNA entities in vivo and helps enforce protein L-homochirality.</text>
</comment>
<feature type="short sequence motif" description="Gly-cisPro motif, important for rejection of L-amino acids" evidence="4">
    <location>
        <begin position="138"/>
        <end position="139"/>
    </location>
</feature>
<keyword evidence="4" id="KW-0963">Cytoplasm</keyword>
<dbReference type="EC" id="3.1.1.-" evidence="4"/>
<proteinExistence type="inferred from homology"/>
<reference evidence="5 6" key="1">
    <citation type="submission" date="2016-02" db="EMBL/GenBank/DDBJ databases">
        <title>Comparison of Clostridium stercorarium subspecies using comparative genomics and transcriptomics.</title>
        <authorList>
            <person name="Schellenberg J."/>
            <person name="Thallinger G."/>
            <person name="Levin D.B."/>
            <person name="Zhang X."/>
            <person name="Alvare G."/>
            <person name="Fristensky B."/>
            <person name="Sparling R."/>
        </authorList>
    </citation>
    <scope>NUCLEOTIDE SEQUENCE [LARGE SCALE GENOMIC DNA]</scope>
    <source>
        <strain evidence="5 6">DSM 2910</strain>
    </source>
</reference>
<comment type="catalytic activity">
    <reaction evidence="4">
        <text>glycyl-tRNA(Ala) + H2O = tRNA(Ala) + glycine + H(+)</text>
        <dbReference type="Rhea" id="RHEA:53744"/>
        <dbReference type="Rhea" id="RHEA-COMP:9657"/>
        <dbReference type="Rhea" id="RHEA-COMP:13640"/>
        <dbReference type="ChEBI" id="CHEBI:15377"/>
        <dbReference type="ChEBI" id="CHEBI:15378"/>
        <dbReference type="ChEBI" id="CHEBI:57305"/>
        <dbReference type="ChEBI" id="CHEBI:78442"/>
        <dbReference type="ChEBI" id="CHEBI:78522"/>
    </reaction>
</comment>
<dbReference type="EC" id="3.1.1.96" evidence="4"/>
<dbReference type="Proteomes" id="UP000092971">
    <property type="component" value="Chromosome"/>
</dbReference>
<evidence type="ECO:0000256" key="1">
    <source>
        <dbReference type="ARBA" id="ARBA00009673"/>
    </source>
</evidence>
<comment type="subunit">
    <text evidence="4">Homodimer.</text>
</comment>
<organism evidence="5 6">
    <name type="scientific">Thermoclostridium stercorarium subsp. thermolacticum DSM 2910</name>
    <dbReference type="NCBI Taxonomy" id="1121336"/>
    <lineage>
        <taxon>Bacteria</taxon>
        <taxon>Bacillati</taxon>
        <taxon>Bacillota</taxon>
        <taxon>Clostridia</taxon>
        <taxon>Eubacteriales</taxon>
        <taxon>Oscillospiraceae</taxon>
        <taxon>Thermoclostridium</taxon>
    </lineage>
</organism>
<dbReference type="InterPro" id="IPR003732">
    <property type="entry name" value="Daa-tRNA_deacyls_DTD"/>
</dbReference>
<evidence type="ECO:0000256" key="3">
    <source>
        <dbReference type="ARBA" id="ARBA00022801"/>
    </source>
</evidence>
<comment type="subcellular location">
    <subcellularLocation>
        <location evidence="4">Cytoplasm</location>
    </subcellularLocation>
</comment>
<comment type="domain">
    <text evidence="4">A Gly-cisPro motif from one monomer fits into the active site of the other monomer to allow specific chiral rejection of L-amino acids.</text>
</comment>
<dbReference type="GO" id="GO:0000049">
    <property type="term" value="F:tRNA binding"/>
    <property type="evidence" value="ECO:0007669"/>
    <property type="project" value="UniProtKB-UniRule"/>
</dbReference>
<name>A0A1B1YDB9_THEST</name>
<keyword evidence="4" id="KW-0694">RNA-binding</keyword>
<dbReference type="CDD" id="cd00563">
    <property type="entry name" value="Dtyr_deacylase"/>
    <property type="match status" value="1"/>
</dbReference>